<name>A0A7E4ZUI2_PANRE</name>
<dbReference type="WBParaSite" id="Pan_g18277.t1">
    <property type="protein sequence ID" value="Pan_g18277.t1"/>
    <property type="gene ID" value="Pan_g18277"/>
</dbReference>
<accession>A0A7E4ZUI2</accession>
<evidence type="ECO:0000313" key="3">
    <source>
        <dbReference type="WBParaSite" id="Pan_g18277.t1"/>
    </source>
</evidence>
<evidence type="ECO:0000256" key="1">
    <source>
        <dbReference type="SAM" id="SignalP"/>
    </source>
</evidence>
<dbReference type="Proteomes" id="UP000492821">
    <property type="component" value="Unassembled WGS sequence"/>
</dbReference>
<feature type="chain" id="PRO_5028807791" evidence="1">
    <location>
        <begin position="22"/>
        <end position="98"/>
    </location>
</feature>
<evidence type="ECO:0000313" key="2">
    <source>
        <dbReference type="Proteomes" id="UP000492821"/>
    </source>
</evidence>
<proteinExistence type="predicted"/>
<reference evidence="2" key="1">
    <citation type="journal article" date="2013" name="Genetics">
        <title>The draft genome and transcriptome of Panagrellus redivivus are shaped by the harsh demands of a free-living lifestyle.</title>
        <authorList>
            <person name="Srinivasan J."/>
            <person name="Dillman A.R."/>
            <person name="Macchietto M.G."/>
            <person name="Heikkinen L."/>
            <person name="Lakso M."/>
            <person name="Fracchia K.M."/>
            <person name="Antoshechkin I."/>
            <person name="Mortazavi A."/>
            <person name="Wong G."/>
            <person name="Sternberg P.W."/>
        </authorList>
    </citation>
    <scope>NUCLEOTIDE SEQUENCE [LARGE SCALE GENOMIC DNA]</scope>
    <source>
        <strain evidence="2">MT8872</strain>
    </source>
</reference>
<keyword evidence="2" id="KW-1185">Reference proteome</keyword>
<organism evidence="2 3">
    <name type="scientific">Panagrellus redivivus</name>
    <name type="common">Microworm</name>
    <dbReference type="NCBI Taxonomy" id="6233"/>
    <lineage>
        <taxon>Eukaryota</taxon>
        <taxon>Metazoa</taxon>
        <taxon>Ecdysozoa</taxon>
        <taxon>Nematoda</taxon>
        <taxon>Chromadorea</taxon>
        <taxon>Rhabditida</taxon>
        <taxon>Tylenchina</taxon>
        <taxon>Panagrolaimomorpha</taxon>
        <taxon>Panagrolaimoidea</taxon>
        <taxon>Panagrolaimidae</taxon>
        <taxon>Panagrellus</taxon>
    </lineage>
</organism>
<feature type="signal peptide" evidence="1">
    <location>
        <begin position="1"/>
        <end position="21"/>
    </location>
</feature>
<reference evidence="3" key="2">
    <citation type="submission" date="2020-10" db="UniProtKB">
        <authorList>
            <consortium name="WormBaseParasite"/>
        </authorList>
    </citation>
    <scope>IDENTIFICATION</scope>
</reference>
<keyword evidence="1" id="KW-0732">Signal</keyword>
<protein>
    <submittedName>
        <fullName evidence="3">Secreted protein</fullName>
    </submittedName>
</protein>
<sequence>MKPTSVLIACTLAALIAVSAAQSPSPQPWYQSFVDWNQQALNTVWQPANNAIQSATGTDLASEYEKWKANAANTVNDWADNARNTVGKRSVDRARRYA</sequence>
<dbReference type="AlphaFoldDB" id="A0A7E4ZUI2"/>